<dbReference type="HOGENOM" id="CLU_000604_57_8_1"/>
<keyword evidence="3 11" id="KW-0812">Transmembrane</keyword>
<comment type="function">
    <text evidence="8">Essential transporter for growth and development under abiotic stress. Mediates shoot branching by promoting the outgrowth of lateral shoots. Required for salt tolerance via Na/K homeostasis, at least partly by regulating SKC1/OsHKT1;5. Necessary for hypodermal suberization of roots, which contributes to formation of the apoplastic barrier.</text>
</comment>
<feature type="transmembrane region" description="Helical" evidence="11">
    <location>
        <begin position="573"/>
        <end position="594"/>
    </location>
</feature>
<feature type="transmembrane region" description="Helical" evidence="11">
    <location>
        <begin position="538"/>
        <end position="567"/>
    </location>
</feature>
<feature type="domain" description="ABC transporter" evidence="12">
    <location>
        <begin position="110"/>
        <end position="355"/>
    </location>
</feature>
<evidence type="ECO:0000256" key="1">
    <source>
        <dbReference type="ARBA" id="ARBA00004141"/>
    </source>
</evidence>
<dbReference type="PANTHER" id="PTHR48041">
    <property type="entry name" value="ABC TRANSPORTER G FAMILY MEMBER 28"/>
    <property type="match status" value="1"/>
</dbReference>
<dbReference type="STRING" id="65489.A0A0D3EVZ2"/>
<dbReference type="GO" id="GO:0016887">
    <property type="term" value="F:ATP hydrolysis activity"/>
    <property type="evidence" value="ECO:0007669"/>
    <property type="project" value="InterPro"/>
</dbReference>
<organism evidence="13">
    <name type="scientific">Oryza barthii</name>
    <dbReference type="NCBI Taxonomy" id="65489"/>
    <lineage>
        <taxon>Eukaryota</taxon>
        <taxon>Viridiplantae</taxon>
        <taxon>Streptophyta</taxon>
        <taxon>Embryophyta</taxon>
        <taxon>Tracheophyta</taxon>
        <taxon>Spermatophyta</taxon>
        <taxon>Magnoliopsida</taxon>
        <taxon>Liliopsida</taxon>
        <taxon>Poales</taxon>
        <taxon>Poaceae</taxon>
        <taxon>BOP clade</taxon>
        <taxon>Oryzoideae</taxon>
        <taxon>Oryzeae</taxon>
        <taxon>Oryzinae</taxon>
        <taxon>Oryza</taxon>
    </lineage>
</organism>
<keyword evidence="5" id="KW-0067">ATP-binding</keyword>
<name>A0A0D3EVZ2_9ORYZ</name>
<dbReference type="AlphaFoldDB" id="A0A0D3EVZ2"/>
<dbReference type="PROSITE" id="PS50893">
    <property type="entry name" value="ABC_TRANSPORTER_2"/>
    <property type="match status" value="1"/>
</dbReference>
<dbReference type="InterPro" id="IPR050352">
    <property type="entry name" value="ABCG_transporters"/>
</dbReference>
<dbReference type="PaxDb" id="65489-OBART01G36420.1"/>
<evidence type="ECO:0000256" key="8">
    <source>
        <dbReference type="ARBA" id="ARBA00057315"/>
    </source>
</evidence>
<feature type="transmembrane region" description="Helical" evidence="11">
    <location>
        <begin position="496"/>
        <end position="517"/>
    </location>
</feature>
<dbReference type="GO" id="GO:0005524">
    <property type="term" value="F:ATP binding"/>
    <property type="evidence" value="ECO:0007669"/>
    <property type="project" value="UniProtKB-KW"/>
</dbReference>
<dbReference type="InterPro" id="IPR013525">
    <property type="entry name" value="ABC2_TM"/>
</dbReference>
<dbReference type="SUPFAM" id="SSF52540">
    <property type="entry name" value="P-loop containing nucleoside triphosphate hydrolases"/>
    <property type="match status" value="1"/>
</dbReference>
<evidence type="ECO:0000256" key="6">
    <source>
        <dbReference type="ARBA" id="ARBA00022989"/>
    </source>
</evidence>
<evidence type="ECO:0000313" key="13">
    <source>
        <dbReference type="EnsemblPlants" id="OBART01G36420.1"/>
    </source>
</evidence>
<dbReference type="Gene3D" id="3.40.50.300">
    <property type="entry name" value="P-loop containing nucleotide triphosphate hydrolases"/>
    <property type="match status" value="1"/>
</dbReference>
<dbReference type="PANTHER" id="PTHR48041:SF55">
    <property type="entry name" value="OS01G0836600 PROTEIN"/>
    <property type="match status" value="1"/>
</dbReference>
<protein>
    <recommendedName>
        <fullName evidence="9">ABC transporter G family member 5</fullName>
    </recommendedName>
    <alternativeName>
        <fullName evidence="10">White-brown complex homolog protein 5</fullName>
    </alternativeName>
</protein>
<dbReference type="InterPro" id="IPR003593">
    <property type="entry name" value="AAA+_ATPase"/>
</dbReference>
<evidence type="ECO:0000256" key="2">
    <source>
        <dbReference type="ARBA" id="ARBA00022448"/>
    </source>
</evidence>
<evidence type="ECO:0000256" key="11">
    <source>
        <dbReference type="SAM" id="Phobius"/>
    </source>
</evidence>
<reference evidence="13" key="2">
    <citation type="submission" date="2015-03" db="UniProtKB">
        <authorList>
            <consortium name="EnsemblPlants"/>
        </authorList>
    </citation>
    <scope>IDENTIFICATION</scope>
</reference>
<evidence type="ECO:0000256" key="9">
    <source>
        <dbReference type="ARBA" id="ARBA00068969"/>
    </source>
</evidence>
<evidence type="ECO:0000259" key="12">
    <source>
        <dbReference type="PROSITE" id="PS50893"/>
    </source>
</evidence>
<proteinExistence type="predicted"/>
<keyword evidence="7 11" id="KW-0472">Membrane</keyword>
<sequence length="749" mass="81102">MARAVHDRLPFLATPPPAPVRGRNPPLAEMLRLVGAATVDSDAAAAAADEEANALSLPLPRGGVTPPPPGGRTIQFRLAFTSLTYSVRAARRARPGGGDGGGGFRLPLQNRCDRVTAAAPDAHSSRARVLLDGITGEAREGEILAVMGASGSGKSTLIDALANRISRDALKGSVTLNGEPLTGNVIKSISAYVMQDDLLFPMLTVAETLSFAAEFRLPRALPAAKKRTRVLELIEQLGLRAAADTIIGDEGHRGVSGGERRRVSIGTDIIHDPILLFLDEPTSGLDSTSAFMVVQVLRNIAESGSIVITSIHQPSQRILGLLDRLILLSGGRTVFSGPPSAIPAYFAEFGYPVPDDENRAEFALDLIREFESLPAGTGQLVSFNKTWQVMHAARHNPNDDPWAPTMSLKEAISASISRGKLVSGSDVAGEAASMHTYANPFWVEMKVLTKRSAINTRRMPELFLIRLGAVVITGAILATVFYKLDQSPKGAQERLGFFAFAMSTMFYTCADALPVFLHERYIFLRETAYGAYRRTSYVLSNAIVSFPPLVVLSLAFAFTTFFAVGLAGGVSGFAFYTLAILASFWAGSGFVTFLSGVIPHVMIGYTVVVAILAYFLLFSGFFINRDRIPDYWIWFHYLSLVKYPFEGVLQNEFGRGGECYVRGTQMFDNSPLAVLPDTVKTRVLASIGTALGVKIGPNTCVMTGHNVLREAAVTQLGKWECLLVTAAWGFFFRLLFYFSLVLGSKNKRR</sequence>
<dbReference type="Pfam" id="PF00005">
    <property type="entry name" value="ABC_tran"/>
    <property type="match status" value="1"/>
</dbReference>
<keyword evidence="14" id="KW-1185">Reference proteome</keyword>
<dbReference type="SMART" id="SM00382">
    <property type="entry name" value="AAA"/>
    <property type="match status" value="1"/>
</dbReference>
<keyword evidence="2" id="KW-0813">Transport</keyword>
<keyword evidence="4" id="KW-0547">Nucleotide-binding</keyword>
<feature type="transmembrane region" description="Helical" evidence="11">
    <location>
        <begin position="722"/>
        <end position="743"/>
    </location>
</feature>
<dbReference type="eggNOG" id="KOG0061">
    <property type="taxonomic scope" value="Eukaryota"/>
</dbReference>
<evidence type="ECO:0000256" key="4">
    <source>
        <dbReference type="ARBA" id="ARBA00022741"/>
    </source>
</evidence>
<dbReference type="InterPro" id="IPR017871">
    <property type="entry name" value="ABC_transporter-like_CS"/>
</dbReference>
<dbReference type="PROSITE" id="PS00211">
    <property type="entry name" value="ABC_TRANSPORTER_1"/>
    <property type="match status" value="1"/>
</dbReference>
<dbReference type="EnsemblPlants" id="OBART01G36420.1">
    <property type="protein sequence ID" value="OBART01G36420.1"/>
    <property type="gene ID" value="OBART01G36420"/>
</dbReference>
<evidence type="ECO:0000256" key="3">
    <source>
        <dbReference type="ARBA" id="ARBA00022692"/>
    </source>
</evidence>
<evidence type="ECO:0000313" key="14">
    <source>
        <dbReference type="Proteomes" id="UP000026960"/>
    </source>
</evidence>
<evidence type="ECO:0000256" key="7">
    <source>
        <dbReference type="ARBA" id="ARBA00023136"/>
    </source>
</evidence>
<dbReference type="InterPro" id="IPR027417">
    <property type="entry name" value="P-loop_NTPase"/>
</dbReference>
<reference evidence="13" key="1">
    <citation type="journal article" date="2009" name="Rice">
        <title>De Novo Next Generation Sequencing of Plant Genomes.</title>
        <authorList>
            <person name="Rounsley S."/>
            <person name="Marri P.R."/>
            <person name="Yu Y."/>
            <person name="He R."/>
            <person name="Sisneros N."/>
            <person name="Goicoechea J.L."/>
            <person name="Lee S.J."/>
            <person name="Angelova A."/>
            <person name="Kudrna D."/>
            <person name="Luo M."/>
            <person name="Affourtit J."/>
            <person name="Desany B."/>
            <person name="Knight J."/>
            <person name="Niazi F."/>
            <person name="Egholm M."/>
            <person name="Wing R.A."/>
        </authorList>
    </citation>
    <scope>NUCLEOTIDE SEQUENCE [LARGE SCALE GENOMIC DNA]</scope>
    <source>
        <strain evidence="13">cv. IRGC 105608</strain>
    </source>
</reference>
<dbReference type="FunFam" id="3.40.50.300:FF:000530">
    <property type="entry name" value="ABC transporter G family member 6"/>
    <property type="match status" value="1"/>
</dbReference>
<evidence type="ECO:0000256" key="5">
    <source>
        <dbReference type="ARBA" id="ARBA00022840"/>
    </source>
</evidence>
<dbReference type="Gramene" id="OBART01G36420.1">
    <property type="protein sequence ID" value="OBART01G36420.1"/>
    <property type="gene ID" value="OBART01G36420"/>
</dbReference>
<keyword evidence="6 11" id="KW-1133">Transmembrane helix</keyword>
<dbReference type="Pfam" id="PF01061">
    <property type="entry name" value="ABC2_membrane"/>
    <property type="match status" value="1"/>
</dbReference>
<feature type="transmembrane region" description="Helical" evidence="11">
    <location>
        <begin position="463"/>
        <end position="484"/>
    </location>
</feature>
<dbReference type="Proteomes" id="UP000026960">
    <property type="component" value="Chromosome 1"/>
</dbReference>
<accession>A0A0D3EVZ2</accession>
<dbReference type="InterPro" id="IPR003439">
    <property type="entry name" value="ABC_transporter-like_ATP-bd"/>
</dbReference>
<dbReference type="GO" id="GO:0016020">
    <property type="term" value="C:membrane"/>
    <property type="evidence" value="ECO:0007669"/>
    <property type="project" value="UniProtKB-SubCell"/>
</dbReference>
<evidence type="ECO:0000256" key="10">
    <source>
        <dbReference type="ARBA" id="ARBA00076780"/>
    </source>
</evidence>
<comment type="subcellular location">
    <subcellularLocation>
        <location evidence="1">Membrane</location>
        <topology evidence="1">Multi-pass membrane protein</topology>
    </subcellularLocation>
</comment>
<feature type="transmembrane region" description="Helical" evidence="11">
    <location>
        <begin position="601"/>
        <end position="623"/>
    </location>
</feature>
<dbReference type="GO" id="GO:0140359">
    <property type="term" value="F:ABC-type transporter activity"/>
    <property type="evidence" value="ECO:0007669"/>
    <property type="project" value="InterPro"/>
</dbReference>